<accession>A0ACB8KVI6</accession>
<gene>
    <name evidence="1" type="ORF">KPL71_016699</name>
</gene>
<sequence length="554" mass="62409">MDNQPGMLYFRRPCFFNIFSSNLSAECLKLPLQFVRHMEGRTSGSVTLIGPSWDTWHIDLIQQDDNLFFDKGWPVFLRDNFIECGDLLVFRYDGELHFTVQIFDQSGCEKEAAFNSKSTSTGQKREREEAVAHSDKALQSLLKKIRECSSSFESDCIDDNRDREADSCEETRRCLSLSTIFASPSQPKTCNIKPEDEEKKVAQSFISAFPYFVRKMKRFNVSGSYTLNIPYQFSMAHLPNCKTEVVLHNLKGASWTVNSVPTTKVHTSHTFCGGWLAFVRSNEIKLGDICIFELVHKCELHVYILRVGKQYPDSQRGTTVLTGSNVSSTTISCKQFDGVPKKVKKNSLKKIQLCNVKGSKSCEIKKHIGTDRNSVSIATCCLPKISHEKSEAAAQNRNNVEAKMGSPPGGNLRTMMALDEEKAARSFNSCVPHFVRIMRKFNISGSYTLKIPYKFAMAHLPDCKTEIVLRNLKGECWTVNSLPDSKGRMVHTFCGGWMAFVRGNDIKIGDVCIFELISKLEMRVHITGVGRKEVDLESGKLTSNESSAVDHPPF</sequence>
<evidence type="ECO:0000313" key="2">
    <source>
        <dbReference type="Proteomes" id="UP000829398"/>
    </source>
</evidence>
<proteinExistence type="predicted"/>
<comment type="caution">
    <text evidence="1">The sequence shown here is derived from an EMBL/GenBank/DDBJ whole genome shotgun (WGS) entry which is preliminary data.</text>
</comment>
<evidence type="ECO:0000313" key="1">
    <source>
        <dbReference type="EMBL" id="KAH9758454.1"/>
    </source>
</evidence>
<dbReference type="Proteomes" id="UP000829398">
    <property type="component" value="Chromosome 5"/>
</dbReference>
<reference evidence="2" key="1">
    <citation type="journal article" date="2023" name="Hortic. Res.">
        <title>A chromosome-level phased genome enabling allele-level studies in sweet orange: a case study on citrus Huanglongbing tolerance.</title>
        <authorList>
            <person name="Wu B."/>
            <person name="Yu Q."/>
            <person name="Deng Z."/>
            <person name="Duan Y."/>
            <person name="Luo F."/>
            <person name="Gmitter F. Jr."/>
        </authorList>
    </citation>
    <scope>NUCLEOTIDE SEQUENCE [LARGE SCALE GENOMIC DNA]</scope>
    <source>
        <strain evidence="2">cv. Valencia</strain>
    </source>
</reference>
<dbReference type="EMBL" id="CM039174">
    <property type="protein sequence ID" value="KAH9758454.1"/>
    <property type="molecule type" value="Genomic_DNA"/>
</dbReference>
<protein>
    <submittedName>
        <fullName evidence="1">B3 domain-containing protein</fullName>
    </submittedName>
</protein>
<organism evidence="1 2">
    <name type="scientific">Citrus sinensis</name>
    <name type="common">Sweet orange</name>
    <name type="synonym">Citrus aurantium var. sinensis</name>
    <dbReference type="NCBI Taxonomy" id="2711"/>
    <lineage>
        <taxon>Eukaryota</taxon>
        <taxon>Viridiplantae</taxon>
        <taxon>Streptophyta</taxon>
        <taxon>Embryophyta</taxon>
        <taxon>Tracheophyta</taxon>
        <taxon>Spermatophyta</taxon>
        <taxon>Magnoliopsida</taxon>
        <taxon>eudicotyledons</taxon>
        <taxon>Gunneridae</taxon>
        <taxon>Pentapetalae</taxon>
        <taxon>rosids</taxon>
        <taxon>malvids</taxon>
        <taxon>Sapindales</taxon>
        <taxon>Rutaceae</taxon>
        <taxon>Aurantioideae</taxon>
        <taxon>Citrus</taxon>
    </lineage>
</organism>
<name>A0ACB8KVI6_CITSI</name>
<keyword evidence="2" id="KW-1185">Reference proteome</keyword>